<reference evidence="2 3" key="1">
    <citation type="submission" date="2021-03" db="EMBL/GenBank/DDBJ databases">
        <title>Sequencing the genomes of 1000 actinobacteria strains.</title>
        <authorList>
            <person name="Klenk H.-P."/>
        </authorList>
    </citation>
    <scope>NUCLEOTIDE SEQUENCE [LARGE SCALE GENOMIC DNA]</scope>
    <source>
        <strain evidence="2 3">DSM 45516</strain>
    </source>
</reference>
<protein>
    <submittedName>
        <fullName evidence="2">Tryptophan 2-monooxygenase</fullName>
        <ecNumber evidence="2">1.13.12.3</ecNumber>
    </submittedName>
</protein>
<organism evidence="2 3">
    <name type="scientific">Nocardia goodfellowii</name>
    <dbReference type="NCBI Taxonomy" id="882446"/>
    <lineage>
        <taxon>Bacteria</taxon>
        <taxon>Bacillati</taxon>
        <taxon>Actinomycetota</taxon>
        <taxon>Actinomycetes</taxon>
        <taxon>Mycobacteriales</taxon>
        <taxon>Nocardiaceae</taxon>
        <taxon>Nocardia</taxon>
    </lineage>
</organism>
<keyword evidence="2" id="KW-0560">Oxidoreductase</keyword>
<dbReference type="InterPro" id="IPR011059">
    <property type="entry name" value="Metal-dep_hydrolase_composite"/>
</dbReference>
<dbReference type="SUPFAM" id="SSF51338">
    <property type="entry name" value="Composite domain of metallo-dependent hydrolases"/>
    <property type="match status" value="2"/>
</dbReference>
<accession>A0ABS4QN29</accession>
<evidence type="ECO:0000313" key="2">
    <source>
        <dbReference type="EMBL" id="MBP2193112.1"/>
    </source>
</evidence>
<feature type="domain" description="Amidohydrolase-related" evidence="1">
    <location>
        <begin position="60"/>
        <end position="403"/>
    </location>
</feature>
<dbReference type="Pfam" id="PF01979">
    <property type="entry name" value="Amidohydro_1"/>
    <property type="match status" value="1"/>
</dbReference>
<dbReference type="InterPro" id="IPR051781">
    <property type="entry name" value="Metallo-dep_Hydrolase"/>
</dbReference>
<dbReference type="RefSeq" id="WP_209896410.1">
    <property type="nucleotide sequence ID" value="NZ_JAGGMR010000001.1"/>
</dbReference>
<keyword evidence="3" id="KW-1185">Reference proteome</keyword>
<dbReference type="Gene3D" id="2.30.40.10">
    <property type="entry name" value="Urease, subunit C, domain 1"/>
    <property type="match status" value="1"/>
</dbReference>
<comment type="caution">
    <text evidence="2">The sequence shown here is derived from an EMBL/GenBank/DDBJ whole genome shotgun (WGS) entry which is preliminary data.</text>
</comment>
<dbReference type="GO" id="GO:0050361">
    <property type="term" value="F:tryptophan 2-monooxygenase activity"/>
    <property type="evidence" value="ECO:0007669"/>
    <property type="project" value="UniProtKB-EC"/>
</dbReference>
<dbReference type="CDD" id="cd01299">
    <property type="entry name" value="Met_dep_hydrolase_A"/>
    <property type="match status" value="1"/>
</dbReference>
<name>A0ABS4QN29_9NOCA</name>
<dbReference type="InterPro" id="IPR006680">
    <property type="entry name" value="Amidohydro-rel"/>
</dbReference>
<proteinExistence type="predicted"/>
<dbReference type="InterPro" id="IPR032466">
    <property type="entry name" value="Metal_Hydrolase"/>
</dbReference>
<dbReference type="Gene3D" id="3.20.20.140">
    <property type="entry name" value="Metal-dependent hydrolases"/>
    <property type="match status" value="1"/>
</dbReference>
<gene>
    <name evidence="2" type="ORF">BJ987_006013</name>
</gene>
<evidence type="ECO:0000313" key="3">
    <source>
        <dbReference type="Proteomes" id="UP001519325"/>
    </source>
</evidence>
<dbReference type="EC" id="1.13.12.3" evidence="2"/>
<dbReference type="PANTHER" id="PTHR43135:SF3">
    <property type="entry name" value="ALPHA-D-RIBOSE 1-METHYLPHOSPHONATE 5-TRIPHOSPHATE DIPHOSPHATASE"/>
    <property type="match status" value="1"/>
</dbReference>
<dbReference type="EMBL" id="JAGGMR010000001">
    <property type="protein sequence ID" value="MBP2193112.1"/>
    <property type="molecule type" value="Genomic_DNA"/>
</dbReference>
<sequence length="434" mass="46516">MTGTHRVTVFADQHWDGVQSTLSGPVAVTVEDGKITAVDSGRYHSDGDAPGEVVQLGPRTLLPGLIDCHVHVVDEEYDTETIALQTLQALPALRALLEAGFTTVRDLGCVGDTINVALRTAVEQGTIEGPRLIVAPSILSAPGGHADKMPKLTQRYGVAVGVLAATADQLRNRVREQHRAGADWIKFAASGGFGSPQDTPDQVAFTLAEMTAIVEAADDLGLPCAAHAFSDKAVRRAVQAGVRSIEHACLVDAETLTYVADHDVYLVPTLYPQRYHLDNLDDDEFWAAKAPASRAKYREYAGRLRESAQRLADSDVKLAFGTDAGMFPHADNWREFRTMIDVGITPLRALRAATTVAAELLRRPDLGRIAVGATADLIAVDGDPFTDIDALGRVEFIMQNGDVRSAPAVTLDRAVRVDRGALGAQPSGSDRRTA</sequence>
<evidence type="ECO:0000259" key="1">
    <source>
        <dbReference type="Pfam" id="PF01979"/>
    </source>
</evidence>
<dbReference type="InterPro" id="IPR057744">
    <property type="entry name" value="OTAase-like"/>
</dbReference>
<dbReference type="SUPFAM" id="SSF51556">
    <property type="entry name" value="Metallo-dependent hydrolases"/>
    <property type="match status" value="1"/>
</dbReference>
<dbReference type="Proteomes" id="UP001519325">
    <property type="component" value="Unassembled WGS sequence"/>
</dbReference>
<dbReference type="PANTHER" id="PTHR43135">
    <property type="entry name" value="ALPHA-D-RIBOSE 1-METHYLPHOSPHONATE 5-TRIPHOSPHATE DIPHOSPHATASE"/>
    <property type="match status" value="1"/>
</dbReference>